<organism evidence="12 13">
    <name type="scientific">Pyrus ussuriensis x Pyrus communis</name>
    <dbReference type="NCBI Taxonomy" id="2448454"/>
    <lineage>
        <taxon>Eukaryota</taxon>
        <taxon>Viridiplantae</taxon>
        <taxon>Streptophyta</taxon>
        <taxon>Embryophyta</taxon>
        <taxon>Tracheophyta</taxon>
        <taxon>Spermatophyta</taxon>
        <taxon>Magnoliopsida</taxon>
        <taxon>eudicotyledons</taxon>
        <taxon>Gunneridae</taxon>
        <taxon>Pentapetalae</taxon>
        <taxon>rosids</taxon>
        <taxon>fabids</taxon>
        <taxon>Rosales</taxon>
        <taxon>Rosaceae</taxon>
        <taxon>Amygdaloideae</taxon>
        <taxon>Maleae</taxon>
        <taxon>Pyrus</taxon>
    </lineage>
</organism>
<feature type="transmembrane region" description="Helical" evidence="10">
    <location>
        <begin position="386"/>
        <end position="406"/>
    </location>
</feature>
<dbReference type="PANTHER" id="PTHR15860">
    <property type="entry name" value="UNCHARACTERIZED RING FINGER-CONTAINING PROTEIN"/>
    <property type="match status" value="1"/>
</dbReference>
<sequence length="530" mass="59354">MLISKTRLVFFWDFLFYTEKMIRVVFFNLYMNCGFVALFNIYYRVMAVVRVRAIRQMEGSGGNLDSFRASPGSSSNRRYGVLSASNIIQAPISTLLEYSGILRGRTNHQEGESLINGRSAAAFRDHHHSQLDQSPTTTSNDGEVSIRIIGAGEQEHDREGPGIVAGQLREVTAPPNDVSVPPMAGVASVALGTEEVGQTDGRTDRSSGEAIPQSLIGSAAGEGGDGAGANGRDSSYQRYDIQQAARGIEQVLPFSLLLLVVFIRQHLQGFFVTIWIAAIMFKSNDILKKQTALKGERKIAVLIGISLAFVLHVVGVYWWYQNADLLYPLIMLPPKVIPPFWHAVFIIMVNDTLVRQAAMVLKCFLLMYYKNSRGRNYRKQGQMLTLVEYLLLLYRALLPTPVWYRFFLNKEYGSLFSSLMTGLYLTFKLTSVVEKVQSFFAALKALSRKEVHYGAYATSEQVNAAGDLCAICQEKMHAPILLRCKHIFCEDCVSEWFERERTCPLCRALVKPADIRSFGDGSTSLFFQLF</sequence>
<dbReference type="Pfam" id="PF13639">
    <property type="entry name" value="zf-RING_2"/>
    <property type="match status" value="1"/>
</dbReference>
<name>A0A5N5H1M0_9ROSA</name>
<dbReference type="SMART" id="SM00184">
    <property type="entry name" value="RING"/>
    <property type="match status" value="1"/>
</dbReference>
<keyword evidence="13" id="KW-1185">Reference proteome</keyword>
<evidence type="ECO:0000256" key="9">
    <source>
        <dbReference type="PROSITE-ProRule" id="PRU00175"/>
    </source>
</evidence>
<dbReference type="InterPro" id="IPR013083">
    <property type="entry name" value="Znf_RING/FYVE/PHD"/>
</dbReference>
<feature type="transmembrane region" description="Helical" evidence="10">
    <location>
        <begin position="21"/>
        <end position="43"/>
    </location>
</feature>
<feature type="domain" description="RING-type" evidence="11">
    <location>
        <begin position="469"/>
        <end position="507"/>
    </location>
</feature>
<dbReference type="CDD" id="cd16532">
    <property type="entry name" value="RING-HC_RNFT1-like"/>
    <property type="match status" value="1"/>
</dbReference>
<reference evidence="12 13" key="1">
    <citation type="submission" date="2019-09" db="EMBL/GenBank/DDBJ databases">
        <authorList>
            <person name="Ou C."/>
        </authorList>
    </citation>
    <scope>NUCLEOTIDE SEQUENCE [LARGE SCALE GENOMIC DNA]</scope>
    <source>
        <strain evidence="12">S2</strain>
        <tissue evidence="12">Leaf</tissue>
    </source>
</reference>
<reference evidence="12 13" key="3">
    <citation type="submission" date="2019-11" db="EMBL/GenBank/DDBJ databases">
        <title>A de novo genome assembly of a pear dwarfing rootstock.</title>
        <authorList>
            <person name="Wang F."/>
            <person name="Wang J."/>
            <person name="Li S."/>
            <person name="Zhang Y."/>
            <person name="Fang M."/>
            <person name="Ma L."/>
            <person name="Zhao Y."/>
            <person name="Jiang S."/>
        </authorList>
    </citation>
    <scope>NUCLEOTIDE SEQUENCE [LARGE SCALE GENOMIC DNA]</scope>
    <source>
        <strain evidence="12">S2</strain>
        <tissue evidence="12">Leaf</tissue>
    </source>
</reference>
<proteinExistence type="predicted"/>
<evidence type="ECO:0000256" key="6">
    <source>
        <dbReference type="ARBA" id="ARBA00022833"/>
    </source>
</evidence>
<dbReference type="EMBL" id="SMOL01000231">
    <property type="protein sequence ID" value="KAB2621779.1"/>
    <property type="molecule type" value="Genomic_DNA"/>
</dbReference>
<comment type="caution">
    <text evidence="12">The sequence shown here is derived from an EMBL/GenBank/DDBJ whole genome shotgun (WGS) entry which is preliminary data.</text>
</comment>
<dbReference type="SUPFAM" id="SSF57850">
    <property type="entry name" value="RING/U-box"/>
    <property type="match status" value="1"/>
</dbReference>
<dbReference type="InterPro" id="IPR001841">
    <property type="entry name" value="Znf_RING"/>
</dbReference>
<dbReference type="PROSITE" id="PS50089">
    <property type="entry name" value="ZF_RING_2"/>
    <property type="match status" value="1"/>
</dbReference>
<dbReference type="Proteomes" id="UP000327157">
    <property type="component" value="Chromosome 4"/>
</dbReference>
<dbReference type="InterPro" id="IPR017907">
    <property type="entry name" value="Znf_RING_CS"/>
</dbReference>
<dbReference type="AlphaFoldDB" id="A0A5N5H1M0"/>
<evidence type="ECO:0000256" key="7">
    <source>
        <dbReference type="ARBA" id="ARBA00022989"/>
    </source>
</evidence>
<accession>A0A5N5H1M0</accession>
<keyword evidence="7 10" id="KW-1133">Transmembrane helix</keyword>
<evidence type="ECO:0000256" key="3">
    <source>
        <dbReference type="ARBA" id="ARBA00022723"/>
    </source>
</evidence>
<evidence type="ECO:0000259" key="11">
    <source>
        <dbReference type="PROSITE" id="PS50089"/>
    </source>
</evidence>
<keyword evidence="2 10" id="KW-0812">Transmembrane</keyword>
<dbReference type="PROSITE" id="PS00518">
    <property type="entry name" value="ZF_RING_1"/>
    <property type="match status" value="1"/>
</dbReference>
<evidence type="ECO:0000256" key="5">
    <source>
        <dbReference type="ARBA" id="ARBA00022786"/>
    </source>
</evidence>
<evidence type="ECO:0000256" key="4">
    <source>
        <dbReference type="ARBA" id="ARBA00022771"/>
    </source>
</evidence>
<gene>
    <name evidence="12" type="ORF">D8674_023961</name>
</gene>
<reference evidence="13" key="2">
    <citation type="submission" date="2019-10" db="EMBL/GenBank/DDBJ databases">
        <title>A de novo genome assembly of a pear dwarfing rootstock.</title>
        <authorList>
            <person name="Wang F."/>
            <person name="Wang J."/>
            <person name="Li S."/>
            <person name="Zhang Y."/>
            <person name="Fang M."/>
            <person name="Ma L."/>
            <person name="Zhao Y."/>
            <person name="Jiang S."/>
        </authorList>
    </citation>
    <scope>NUCLEOTIDE SEQUENCE [LARGE SCALE GENOMIC DNA]</scope>
</reference>
<evidence type="ECO:0000313" key="13">
    <source>
        <dbReference type="Proteomes" id="UP000327157"/>
    </source>
</evidence>
<dbReference type="GO" id="GO:0061630">
    <property type="term" value="F:ubiquitin protein ligase activity"/>
    <property type="evidence" value="ECO:0007669"/>
    <property type="project" value="InterPro"/>
</dbReference>
<keyword evidence="6" id="KW-0862">Zinc</keyword>
<feature type="transmembrane region" description="Helical" evidence="10">
    <location>
        <begin position="340"/>
        <end position="365"/>
    </location>
</feature>
<comment type="subcellular location">
    <subcellularLocation>
        <location evidence="1">Membrane</location>
        <topology evidence="1">Multi-pass membrane protein</topology>
    </subcellularLocation>
</comment>
<evidence type="ECO:0000256" key="10">
    <source>
        <dbReference type="SAM" id="Phobius"/>
    </source>
</evidence>
<dbReference type="Gene3D" id="3.30.40.10">
    <property type="entry name" value="Zinc/RING finger domain, C3HC4 (zinc finger)"/>
    <property type="match status" value="1"/>
</dbReference>
<evidence type="ECO:0000313" key="12">
    <source>
        <dbReference type="EMBL" id="KAB2621779.1"/>
    </source>
</evidence>
<evidence type="ECO:0000256" key="1">
    <source>
        <dbReference type="ARBA" id="ARBA00004141"/>
    </source>
</evidence>
<feature type="transmembrane region" description="Helical" evidence="10">
    <location>
        <begin position="251"/>
        <end position="278"/>
    </location>
</feature>
<keyword evidence="5" id="KW-0833">Ubl conjugation pathway</keyword>
<dbReference type="InterPro" id="IPR044235">
    <property type="entry name" value="RNFT1/2"/>
</dbReference>
<evidence type="ECO:0000256" key="2">
    <source>
        <dbReference type="ARBA" id="ARBA00022692"/>
    </source>
</evidence>
<feature type="transmembrane region" description="Helical" evidence="10">
    <location>
        <begin position="299"/>
        <end position="320"/>
    </location>
</feature>
<dbReference type="GO" id="GO:1904294">
    <property type="term" value="P:positive regulation of ERAD pathway"/>
    <property type="evidence" value="ECO:0007669"/>
    <property type="project" value="InterPro"/>
</dbReference>
<dbReference type="GO" id="GO:0008270">
    <property type="term" value="F:zinc ion binding"/>
    <property type="evidence" value="ECO:0007669"/>
    <property type="project" value="UniProtKB-KW"/>
</dbReference>
<dbReference type="GO" id="GO:0016020">
    <property type="term" value="C:membrane"/>
    <property type="evidence" value="ECO:0007669"/>
    <property type="project" value="UniProtKB-SubCell"/>
</dbReference>
<keyword evidence="3" id="KW-0479">Metal-binding</keyword>
<evidence type="ECO:0000256" key="8">
    <source>
        <dbReference type="ARBA" id="ARBA00023136"/>
    </source>
</evidence>
<dbReference type="OrthoDB" id="9049620at2759"/>
<dbReference type="PANTHER" id="PTHR15860:SF27">
    <property type="entry name" value="RING_U-BOX SUPERFAMILY PROTEIN"/>
    <property type="match status" value="1"/>
</dbReference>
<keyword evidence="4 9" id="KW-0863">Zinc-finger</keyword>
<protein>
    <submittedName>
        <fullName evidence="12">RING finger and transmembrane domain-containing protein 2-like</fullName>
    </submittedName>
</protein>
<keyword evidence="8 10" id="KW-0472">Membrane</keyword>